<dbReference type="Proteomes" id="UP001519310">
    <property type="component" value="Unassembled WGS sequence"/>
</dbReference>
<comment type="caution">
    <text evidence="1">The sequence shown here is derived from an EMBL/GenBank/DDBJ whole genome shotgun (WGS) entry which is preliminary data.</text>
</comment>
<accession>A0ABS4KW31</accession>
<gene>
    <name evidence="1" type="ORF">J2Z77_000018</name>
</gene>
<proteinExistence type="predicted"/>
<dbReference type="EMBL" id="JAGGLQ010000001">
    <property type="protein sequence ID" value="MBP2034234.1"/>
    <property type="molecule type" value="Genomic_DNA"/>
</dbReference>
<organism evidence="1 2">
    <name type="scientific">Streptomyces avidinii</name>
    <dbReference type="NCBI Taxonomy" id="1895"/>
    <lineage>
        <taxon>Bacteria</taxon>
        <taxon>Bacillati</taxon>
        <taxon>Actinomycetota</taxon>
        <taxon>Actinomycetes</taxon>
        <taxon>Kitasatosporales</taxon>
        <taxon>Streptomycetaceae</taxon>
        <taxon>Streptomyces</taxon>
    </lineage>
</organism>
<keyword evidence="2" id="KW-1185">Reference proteome</keyword>
<sequence>MSRIDVRPGEDCRLYAKAWSRCKGNSGKQESFWVQMVKDR</sequence>
<evidence type="ECO:0000313" key="1">
    <source>
        <dbReference type="EMBL" id="MBP2034234.1"/>
    </source>
</evidence>
<dbReference type="RefSeq" id="WP_268251455.1">
    <property type="nucleotide sequence ID" value="NZ_BMVL01000023.1"/>
</dbReference>
<reference evidence="1 2" key="1">
    <citation type="submission" date="2021-03" db="EMBL/GenBank/DDBJ databases">
        <title>Genomic Encyclopedia of Type Strains, Phase IV (KMG-IV): sequencing the most valuable type-strain genomes for metagenomic binning, comparative biology and taxonomic classification.</title>
        <authorList>
            <person name="Goeker M."/>
        </authorList>
    </citation>
    <scope>NUCLEOTIDE SEQUENCE [LARGE SCALE GENOMIC DNA]</scope>
    <source>
        <strain evidence="1 2">DSM 40526</strain>
    </source>
</reference>
<evidence type="ECO:0000313" key="2">
    <source>
        <dbReference type="Proteomes" id="UP001519310"/>
    </source>
</evidence>
<evidence type="ECO:0008006" key="3">
    <source>
        <dbReference type="Google" id="ProtNLM"/>
    </source>
</evidence>
<name>A0ABS4KW31_STRAV</name>
<protein>
    <recommendedName>
        <fullName evidence="3">DUF397 domain-containing protein</fullName>
    </recommendedName>
</protein>